<evidence type="ECO:0000259" key="7">
    <source>
        <dbReference type="Pfam" id="PF01709"/>
    </source>
</evidence>
<feature type="domain" description="TACO1/YebC-like second and third" evidence="7">
    <location>
        <begin position="82"/>
        <end position="238"/>
    </location>
</feature>
<gene>
    <name evidence="9" type="ORF">SAMN05443428_1044</name>
</gene>
<comment type="similarity">
    <text evidence="1 6">Belongs to the TACO1 family.</text>
</comment>
<dbReference type="AlphaFoldDB" id="A0A1T4WUM0"/>
<proteinExistence type="inferred from homology"/>
<dbReference type="Gene3D" id="3.30.70.980">
    <property type="match status" value="2"/>
</dbReference>
<dbReference type="Pfam" id="PF20772">
    <property type="entry name" value="TACO1_YebC_N"/>
    <property type="match status" value="1"/>
</dbReference>
<dbReference type="InterPro" id="IPR017856">
    <property type="entry name" value="Integrase-like_N"/>
</dbReference>
<dbReference type="OrthoDB" id="9781053at2"/>
<dbReference type="NCBIfam" id="TIGR01033">
    <property type="entry name" value="YebC/PmpR family DNA-binding transcriptional regulator"/>
    <property type="match status" value="1"/>
</dbReference>
<evidence type="ECO:0000256" key="6">
    <source>
        <dbReference type="HAMAP-Rule" id="MF_00693"/>
    </source>
</evidence>
<keyword evidence="10" id="KW-1185">Reference proteome</keyword>
<evidence type="ECO:0000256" key="1">
    <source>
        <dbReference type="ARBA" id="ARBA00008724"/>
    </source>
</evidence>
<keyword evidence="5 6" id="KW-0804">Transcription</keyword>
<evidence type="ECO:0000313" key="10">
    <source>
        <dbReference type="Proteomes" id="UP000190105"/>
    </source>
</evidence>
<protein>
    <recommendedName>
        <fullName evidence="6">Probable transcriptional regulatory protein SAMN05443428_1044</fullName>
    </recommendedName>
</protein>
<dbReference type="InterPro" id="IPR049083">
    <property type="entry name" value="TACO1_YebC_N"/>
</dbReference>
<dbReference type="InterPro" id="IPR026564">
    <property type="entry name" value="Transcrip_reg_TACO1-like_dom3"/>
</dbReference>
<dbReference type="InterPro" id="IPR048300">
    <property type="entry name" value="TACO1_YebC-like_2nd/3rd_dom"/>
</dbReference>
<evidence type="ECO:0000256" key="5">
    <source>
        <dbReference type="ARBA" id="ARBA00023163"/>
    </source>
</evidence>
<dbReference type="HAMAP" id="MF_00693">
    <property type="entry name" value="Transcrip_reg_TACO1"/>
    <property type="match status" value="1"/>
</dbReference>
<dbReference type="PANTHER" id="PTHR12532">
    <property type="entry name" value="TRANSLATIONAL ACTIVATOR OF CYTOCHROME C OXIDASE 1"/>
    <property type="match status" value="1"/>
</dbReference>
<feature type="domain" description="TACO1/YebC-like N-terminal" evidence="8">
    <location>
        <begin position="5"/>
        <end position="76"/>
    </location>
</feature>
<dbReference type="Gene3D" id="1.10.10.200">
    <property type="match status" value="1"/>
</dbReference>
<evidence type="ECO:0000256" key="4">
    <source>
        <dbReference type="ARBA" id="ARBA00023125"/>
    </source>
</evidence>
<dbReference type="FunFam" id="1.10.10.200:FF:000002">
    <property type="entry name" value="Probable transcriptional regulatory protein CLM62_37755"/>
    <property type="match status" value="1"/>
</dbReference>
<dbReference type="GO" id="GO:0003677">
    <property type="term" value="F:DNA binding"/>
    <property type="evidence" value="ECO:0007669"/>
    <property type="project" value="UniProtKB-UniRule"/>
</dbReference>
<dbReference type="EMBL" id="FUYH01000004">
    <property type="protein sequence ID" value="SKA80969.1"/>
    <property type="molecule type" value="Genomic_DNA"/>
</dbReference>
<dbReference type="RefSeq" id="WP_078695641.1">
    <property type="nucleotide sequence ID" value="NZ_FUYH01000004.1"/>
</dbReference>
<keyword evidence="2 6" id="KW-0963">Cytoplasm</keyword>
<keyword evidence="4 6" id="KW-0238">DNA-binding</keyword>
<dbReference type="GO" id="GO:0005829">
    <property type="term" value="C:cytosol"/>
    <property type="evidence" value="ECO:0007669"/>
    <property type="project" value="TreeGrafter"/>
</dbReference>
<organism evidence="9 10">
    <name type="scientific">Caloramator quimbayensis</name>
    <dbReference type="NCBI Taxonomy" id="1147123"/>
    <lineage>
        <taxon>Bacteria</taxon>
        <taxon>Bacillati</taxon>
        <taxon>Bacillota</taxon>
        <taxon>Clostridia</taxon>
        <taxon>Eubacteriales</taxon>
        <taxon>Clostridiaceae</taxon>
        <taxon>Caloramator</taxon>
    </lineage>
</organism>
<evidence type="ECO:0000256" key="2">
    <source>
        <dbReference type="ARBA" id="ARBA00022490"/>
    </source>
</evidence>
<name>A0A1T4WUM0_9CLOT</name>
<dbReference type="SUPFAM" id="SSF75625">
    <property type="entry name" value="YebC-like"/>
    <property type="match status" value="1"/>
</dbReference>
<reference evidence="10" key="1">
    <citation type="submission" date="2017-02" db="EMBL/GenBank/DDBJ databases">
        <authorList>
            <person name="Varghese N."/>
            <person name="Submissions S."/>
        </authorList>
    </citation>
    <scope>NUCLEOTIDE SEQUENCE [LARGE SCALE GENOMIC DNA]</scope>
    <source>
        <strain evidence="10">USBA 833</strain>
    </source>
</reference>
<dbReference type="FunFam" id="3.30.70.980:FF:000002">
    <property type="entry name" value="Probable transcriptional regulatory protein YebC"/>
    <property type="match status" value="1"/>
</dbReference>
<dbReference type="Pfam" id="PF01709">
    <property type="entry name" value="Transcrip_reg"/>
    <property type="match status" value="1"/>
</dbReference>
<evidence type="ECO:0000256" key="3">
    <source>
        <dbReference type="ARBA" id="ARBA00023015"/>
    </source>
</evidence>
<dbReference type="Proteomes" id="UP000190105">
    <property type="component" value="Unassembled WGS sequence"/>
</dbReference>
<keyword evidence="3 6" id="KW-0805">Transcription regulation</keyword>
<dbReference type="NCBIfam" id="NF001030">
    <property type="entry name" value="PRK00110.1"/>
    <property type="match status" value="1"/>
</dbReference>
<accession>A0A1T4WUM0</accession>
<comment type="subcellular location">
    <subcellularLocation>
        <location evidence="6">Cytoplasm</location>
    </subcellularLocation>
</comment>
<dbReference type="InterPro" id="IPR029072">
    <property type="entry name" value="YebC-like"/>
</dbReference>
<evidence type="ECO:0000313" key="9">
    <source>
        <dbReference type="EMBL" id="SKA80969.1"/>
    </source>
</evidence>
<evidence type="ECO:0000259" key="8">
    <source>
        <dbReference type="Pfam" id="PF20772"/>
    </source>
</evidence>
<dbReference type="InterPro" id="IPR002876">
    <property type="entry name" value="Transcrip_reg_TACO1-like"/>
</dbReference>
<dbReference type="GO" id="GO:0006355">
    <property type="term" value="P:regulation of DNA-templated transcription"/>
    <property type="evidence" value="ECO:0007669"/>
    <property type="project" value="UniProtKB-UniRule"/>
</dbReference>
<dbReference type="PANTHER" id="PTHR12532:SF6">
    <property type="entry name" value="TRANSCRIPTIONAL REGULATORY PROTEIN YEBC-RELATED"/>
    <property type="match status" value="1"/>
</dbReference>
<dbReference type="STRING" id="1147123.SAMN05443428_1044"/>
<dbReference type="NCBIfam" id="NF009044">
    <property type="entry name" value="PRK12378.1"/>
    <property type="match status" value="1"/>
</dbReference>
<sequence>MSGHSKWHNIQAKKSKADAARGKIFTKLGRELTVAVKEGGPNPESNSRLSDCIAKAKANNMPMDTIMRIIKKASGEGNGENYEEIVYEGYGPSGVAMIIEALTDNRNRTASDVRHLLEKHGGNLGATGCVGWMFEKKGLLVVEKNDKIDEDELMMMALDAGAEDFSSEDEAYEITTAPSDFTAVRAALESSGIEFLSAEISMIPSNTVDLNEETAAKLEKLVDLLDDNDDVQNVWHNANFPEGWGEE</sequence>